<gene>
    <name evidence="2" type="primary">csp5</name>
</gene>
<dbReference type="SUPFAM" id="SSF100910">
    <property type="entry name" value="Chemosensory protein Csp2"/>
    <property type="match status" value="1"/>
</dbReference>
<feature type="chain" id="PRO_5013289243" evidence="1">
    <location>
        <begin position="17"/>
        <end position="120"/>
    </location>
</feature>
<dbReference type="Gene3D" id="1.10.2080.10">
    <property type="entry name" value="Insect odorant-binding protein A10/Ejaculatory bulb-specific protein 3"/>
    <property type="match status" value="1"/>
</dbReference>
<dbReference type="PANTHER" id="PTHR11257:SF12">
    <property type="entry name" value="EJACULATORY BULB-SPECIFIC PROTEIN 3-RELATED"/>
    <property type="match status" value="1"/>
</dbReference>
<accession>A0A1I9HZR7</accession>
<sequence length="120" mass="14062">MKTLLLFGLCLVGVFAIDKYPTKYDNIDVDNVLKNKRLFNNYMQCLLKKGKCTEDGTLLRDLIPDALLTECAKCSEVQKTKAEKVIKHIKKEHPQDWEDLLKVYDPEKKYVKSYQKYLDE</sequence>
<reference evidence="2" key="1">
    <citation type="submission" date="2013-12" db="EMBL/GenBank/DDBJ databases">
        <authorList>
            <person name="Schubert J."/>
        </authorList>
    </citation>
    <scope>NUCLEOTIDE SEQUENCE</scope>
</reference>
<name>A0A1I9HZR7_9CUCU</name>
<reference evidence="2" key="2">
    <citation type="journal article" date="2014" name="Comp. Biochem. Physiol. Part D Genomics Proteomics">
        <title>Analysis of chemosensory gene families in the beetle Monochamus alternatus and its parasitoid Dastarcus helophoroides.</title>
        <authorList>
            <person name="Wang J."/>
            <person name="Li D.Z."/>
            <person name="Min S.F."/>
            <person name="Mi F."/>
            <person name="Zhou S.S."/>
            <person name="Wang M.Q."/>
        </authorList>
    </citation>
    <scope>NUCLEOTIDE SEQUENCE</scope>
</reference>
<organism evidence="2">
    <name type="scientific">Dastarcus helophoroides</name>
    <dbReference type="NCBI Taxonomy" id="1169899"/>
    <lineage>
        <taxon>Eukaryota</taxon>
        <taxon>Metazoa</taxon>
        <taxon>Ecdysozoa</taxon>
        <taxon>Arthropoda</taxon>
        <taxon>Hexapoda</taxon>
        <taxon>Insecta</taxon>
        <taxon>Pterygota</taxon>
        <taxon>Neoptera</taxon>
        <taxon>Endopterygota</taxon>
        <taxon>Coleoptera</taxon>
        <taxon>Polyphaga</taxon>
        <taxon>Cucujiformia</taxon>
        <taxon>Coccinelloidea</taxon>
        <taxon>Bothrideridae</taxon>
        <taxon>Dastarcus</taxon>
    </lineage>
</organism>
<keyword evidence="1" id="KW-0732">Signal</keyword>
<protein>
    <submittedName>
        <fullName evidence="2">Chemosensory protein 5</fullName>
    </submittedName>
</protein>
<dbReference type="Pfam" id="PF03392">
    <property type="entry name" value="OS-D"/>
    <property type="match status" value="1"/>
</dbReference>
<dbReference type="EMBL" id="KF984190">
    <property type="protein sequence ID" value="AIX97073.1"/>
    <property type="molecule type" value="mRNA"/>
</dbReference>
<evidence type="ECO:0000256" key="1">
    <source>
        <dbReference type="SAM" id="SignalP"/>
    </source>
</evidence>
<dbReference type="InterPro" id="IPR036682">
    <property type="entry name" value="OS_D_A10/PebIII_sf"/>
</dbReference>
<dbReference type="PANTHER" id="PTHR11257">
    <property type="entry name" value="CHEMOSENSORY PROTEIN-RELATED"/>
    <property type="match status" value="1"/>
</dbReference>
<dbReference type="AlphaFoldDB" id="A0A1I9HZR7"/>
<feature type="signal peptide" evidence="1">
    <location>
        <begin position="1"/>
        <end position="16"/>
    </location>
</feature>
<evidence type="ECO:0000313" key="2">
    <source>
        <dbReference type="EMBL" id="AIX97073.1"/>
    </source>
</evidence>
<proteinExistence type="evidence at transcript level"/>
<dbReference type="InterPro" id="IPR005055">
    <property type="entry name" value="A10/PebIII"/>
</dbReference>